<keyword evidence="8" id="KW-0496">Mitochondrion</keyword>
<evidence type="ECO:0000256" key="11">
    <source>
        <dbReference type="ARBA" id="ARBA00030253"/>
    </source>
</evidence>
<feature type="transmembrane region" description="Helical" evidence="12">
    <location>
        <begin position="219"/>
        <end position="239"/>
    </location>
</feature>
<comment type="similarity">
    <text evidence="2">Belongs to the UbiA prenyltransferase family.</text>
</comment>
<keyword evidence="4" id="KW-0808">Transferase</keyword>
<feature type="transmembrane region" description="Helical" evidence="12">
    <location>
        <begin position="174"/>
        <end position="198"/>
    </location>
</feature>
<gene>
    <name evidence="14" type="ORF">M407DRAFT_13500</name>
</gene>
<keyword evidence="10 12" id="KW-0472">Membrane</keyword>
<evidence type="ECO:0000256" key="2">
    <source>
        <dbReference type="ARBA" id="ARBA00005985"/>
    </source>
</evidence>
<evidence type="ECO:0000256" key="12">
    <source>
        <dbReference type="SAM" id="Phobius"/>
    </source>
</evidence>
<dbReference type="GO" id="GO:0008495">
    <property type="term" value="F:protoheme IX farnesyltransferase activity"/>
    <property type="evidence" value="ECO:0007669"/>
    <property type="project" value="InterPro"/>
</dbReference>
<dbReference type="AlphaFoldDB" id="A0A0C3MKR4"/>
<dbReference type="GO" id="GO:0006784">
    <property type="term" value="P:heme A biosynthetic process"/>
    <property type="evidence" value="ECO:0007669"/>
    <property type="project" value="TreeGrafter"/>
</dbReference>
<dbReference type="InterPro" id="IPR044878">
    <property type="entry name" value="UbiA_sf"/>
</dbReference>
<comment type="subcellular location">
    <subcellularLocation>
        <location evidence="1">Mitochondrion membrane</location>
        <topology evidence="1">Multi-pass membrane protein</topology>
    </subcellularLocation>
</comment>
<evidence type="ECO:0000256" key="4">
    <source>
        <dbReference type="ARBA" id="ARBA00022679"/>
    </source>
</evidence>
<keyword evidence="13" id="KW-0732">Signal</keyword>
<sequence length="329" mass="35627">MSGVALSPLPATLPVLLGTAAGTALCSATANTLNQMSEVPFDAQMARTRNRPLVRKAITPLHAAGFAAVTGIAGPAVLLTFVNPLTAGLGVLNIVLYSGIYTRMKRTSIVNTWVGAVVGAIPPVMGWTACNGRLWPSPTSPIELFPPPFLDFTSSIASQFPDLVHIAGTADSPLGAFALFMLLFSWQFPHFNSLAHLVRTSYAQGGYKMLPVTDPKKNALVSLRHTALLAGICTVLTPLSGLTTWAFAATSALPNAMLLSNAWRFWRRPGDKEARRLWHTSLWWLPVMLGLMMVHKQGTSWTEWIGLVEAEEHNEKEKEQEVATADKTQ</sequence>
<dbReference type="InterPro" id="IPR030470">
    <property type="entry name" value="UbiA_prenylTrfase_CS"/>
</dbReference>
<keyword evidence="15" id="KW-1185">Reference proteome</keyword>
<proteinExistence type="inferred from homology"/>
<evidence type="ECO:0000256" key="13">
    <source>
        <dbReference type="SAM" id="SignalP"/>
    </source>
</evidence>
<dbReference type="InterPro" id="IPR006369">
    <property type="entry name" value="Protohaem_IX_farnesylTrfase"/>
</dbReference>
<evidence type="ECO:0000256" key="9">
    <source>
        <dbReference type="ARBA" id="ARBA00023133"/>
    </source>
</evidence>
<keyword evidence="6" id="KW-0809">Transit peptide</keyword>
<dbReference type="PANTHER" id="PTHR43448:SF2">
    <property type="entry name" value="PROTOHEME IX FARNESYLTRANSFERASE, MITOCHONDRIAL"/>
    <property type="match status" value="1"/>
</dbReference>
<dbReference type="STRING" id="1051891.A0A0C3MKR4"/>
<dbReference type="GO" id="GO:0031966">
    <property type="term" value="C:mitochondrial membrane"/>
    <property type="evidence" value="ECO:0007669"/>
    <property type="project" value="UniProtKB-SubCell"/>
</dbReference>
<dbReference type="InterPro" id="IPR000537">
    <property type="entry name" value="UbiA_prenyltransferase"/>
</dbReference>
<feature type="transmembrane region" description="Helical" evidence="12">
    <location>
        <begin position="109"/>
        <end position="129"/>
    </location>
</feature>
<evidence type="ECO:0000313" key="14">
    <source>
        <dbReference type="EMBL" id="KIO34302.1"/>
    </source>
</evidence>
<keyword evidence="5 12" id="KW-0812">Transmembrane</keyword>
<evidence type="ECO:0000256" key="10">
    <source>
        <dbReference type="ARBA" id="ARBA00023136"/>
    </source>
</evidence>
<keyword evidence="9" id="KW-0350">Heme biosynthesis</keyword>
<evidence type="ECO:0000256" key="5">
    <source>
        <dbReference type="ARBA" id="ARBA00022692"/>
    </source>
</evidence>
<dbReference type="Proteomes" id="UP000054248">
    <property type="component" value="Unassembled WGS sequence"/>
</dbReference>
<dbReference type="PROSITE" id="PS00943">
    <property type="entry name" value="UBIA"/>
    <property type="match status" value="1"/>
</dbReference>
<evidence type="ECO:0000256" key="7">
    <source>
        <dbReference type="ARBA" id="ARBA00022989"/>
    </source>
</evidence>
<reference evidence="15" key="2">
    <citation type="submission" date="2015-01" db="EMBL/GenBank/DDBJ databases">
        <title>Evolutionary Origins and Diversification of the Mycorrhizal Mutualists.</title>
        <authorList>
            <consortium name="DOE Joint Genome Institute"/>
            <consortium name="Mycorrhizal Genomics Consortium"/>
            <person name="Kohler A."/>
            <person name="Kuo A."/>
            <person name="Nagy L.G."/>
            <person name="Floudas D."/>
            <person name="Copeland A."/>
            <person name="Barry K.W."/>
            <person name="Cichocki N."/>
            <person name="Veneault-Fourrey C."/>
            <person name="LaButti K."/>
            <person name="Lindquist E.A."/>
            <person name="Lipzen A."/>
            <person name="Lundell T."/>
            <person name="Morin E."/>
            <person name="Murat C."/>
            <person name="Riley R."/>
            <person name="Ohm R."/>
            <person name="Sun H."/>
            <person name="Tunlid A."/>
            <person name="Henrissat B."/>
            <person name="Grigoriev I.V."/>
            <person name="Hibbett D.S."/>
            <person name="Martin F."/>
        </authorList>
    </citation>
    <scope>NUCLEOTIDE SEQUENCE [LARGE SCALE GENOMIC DNA]</scope>
    <source>
        <strain evidence="15">MUT 4182</strain>
    </source>
</reference>
<dbReference type="Gene3D" id="1.10.357.140">
    <property type="entry name" value="UbiA prenyltransferase"/>
    <property type="match status" value="1"/>
</dbReference>
<name>A0A0C3MKR4_9AGAM</name>
<dbReference type="Pfam" id="PF01040">
    <property type="entry name" value="UbiA"/>
    <property type="match status" value="1"/>
</dbReference>
<evidence type="ECO:0000256" key="1">
    <source>
        <dbReference type="ARBA" id="ARBA00004225"/>
    </source>
</evidence>
<reference evidence="14 15" key="1">
    <citation type="submission" date="2014-04" db="EMBL/GenBank/DDBJ databases">
        <authorList>
            <consortium name="DOE Joint Genome Institute"/>
            <person name="Kuo A."/>
            <person name="Girlanda M."/>
            <person name="Perotto S."/>
            <person name="Kohler A."/>
            <person name="Nagy L.G."/>
            <person name="Floudas D."/>
            <person name="Copeland A."/>
            <person name="Barry K.W."/>
            <person name="Cichocki N."/>
            <person name="Veneault-Fourrey C."/>
            <person name="LaButti K."/>
            <person name="Lindquist E.A."/>
            <person name="Lipzen A."/>
            <person name="Lundell T."/>
            <person name="Morin E."/>
            <person name="Murat C."/>
            <person name="Sun H."/>
            <person name="Tunlid A."/>
            <person name="Henrissat B."/>
            <person name="Grigoriev I.V."/>
            <person name="Hibbett D.S."/>
            <person name="Martin F."/>
            <person name="Nordberg H.P."/>
            <person name="Cantor M.N."/>
            <person name="Hua S.X."/>
        </authorList>
    </citation>
    <scope>NUCLEOTIDE SEQUENCE [LARGE SCALE GENOMIC DNA]</scope>
    <source>
        <strain evidence="14 15">MUT 4182</strain>
    </source>
</reference>
<organism evidence="14 15">
    <name type="scientific">Tulasnella calospora MUT 4182</name>
    <dbReference type="NCBI Taxonomy" id="1051891"/>
    <lineage>
        <taxon>Eukaryota</taxon>
        <taxon>Fungi</taxon>
        <taxon>Dikarya</taxon>
        <taxon>Basidiomycota</taxon>
        <taxon>Agaricomycotina</taxon>
        <taxon>Agaricomycetes</taxon>
        <taxon>Cantharellales</taxon>
        <taxon>Tulasnellaceae</taxon>
        <taxon>Tulasnella</taxon>
    </lineage>
</organism>
<feature type="signal peptide" evidence="13">
    <location>
        <begin position="1"/>
        <end position="28"/>
    </location>
</feature>
<dbReference type="FunFam" id="1.10.357.140:FF:000004">
    <property type="entry name" value="Protoheme IX farnesyltransferase, mitochondrial"/>
    <property type="match status" value="1"/>
</dbReference>
<evidence type="ECO:0000313" key="15">
    <source>
        <dbReference type="Proteomes" id="UP000054248"/>
    </source>
</evidence>
<dbReference type="PANTHER" id="PTHR43448">
    <property type="entry name" value="PROTOHEME IX FARNESYLTRANSFERASE, MITOCHONDRIAL"/>
    <property type="match status" value="1"/>
</dbReference>
<feature type="transmembrane region" description="Helical" evidence="12">
    <location>
        <begin position="76"/>
        <end position="97"/>
    </location>
</feature>
<evidence type="ECO:0000256" key="3">
    <source>
        <dbReference type="ARBA" id="ARBA00016335"/>
    </source>
</evidence>
<dbReference type="EMBL" id="KN822943">
    <property type="protein sequence ID" value="KIO34302.1"/>
    <property type="molecule type" value="Genomic_DNA"/>
</dbReference>
<evidence type="ECO:0000256" key="6">
    <source>
        <dbReference type="ARBA" id="ARBA00022946"/>
    </source>
</evidence>
<evidence type="ECO:0000256" key="8">
    <source>
        <dbReference type="ARBA" id="ARBA00023128"/>
    </source>
</evidence>
<dbReference type="HOGENOM" id="CLU_029631_3_3_1"/>
<protein>
    <recommendedName>
        <fullName evidence="3">Protoheme IX farnesyltransferase, mitochondrial</fullName>
    </recommendedName>
    <alternativeName>
        <fullName evidence="11">Heme O synthase</fullName>
    </alternativeName>
</protein>
<keyword evidence="7 12" id="KW-1133">Transmembrane helix</keyword>
<feature type="chain" id="PRO_5002179904" description="Protoheme IX farnesyltransferase, mitochondrial" evidence="13">
    <location>
        <begin position="29"/>
        <end position="329"/>
    </location>
</feature>
<dbReference type="OrthoDB" id="5211at2759"/>
<dbReference type="CDD" id="cd13957">
    <property type="entry name" value="PT_UbiA_Cox10"/>
    <property type="match status" value="1"/>
</dbReference>
<accession>A0A0C3MKR4</accession>